<feature type="region of interest" description="Disordered" evidence="15">
    <location>
        <begin position="346"/>
        <end position="455"/>
    </location>
</feature>
<evidence type="ECO:0000256" key="10">
    <source>
        <dbReference type="ARBA" id="ARBA00023015"/>
    </source>
</evidence>
<feature type="compositionally biased region" description="Polar residues" evidence="15">
    <location>
        <begin position="404"/>
        <end position="427"/>
    </location>
</feature>
<evidence type="ECO:0000256" key="6">
    <source>
        <dbReference type="ARBA" id="ARBA00022737"/>
    </source>
</evidence>
<evidence type="ECO:0000256" key="8">
    <source>
        <dbReference type="ARBA" id="ARBA00022833"/>
    </source>
</evidence>
<keyword evidence="6" id="KW-0677">Repeat</keyword>
<dbReference type="InterPro" id="IPR013083">
    <property type="entry name" value="Znf_RING/FYVE/PHD"/>
</dbReference>
<keyword evidence="13" id="KW-0539">Nucleus</keyword>
<organism evidence="19 20">
    <name type="scientific">Nematostella vectensis</name>
    <name type="common">Starlet sea anemone</name>
    <dbReference type="NCBI Taxonomy" id="45351"/>
    <lineage>
        <taxon>Eukaryota</taxon>
        <taxon>Metazoa</taxon>
        <taxon>Cnidaria</taxon>
        <taxon>Anthozoa</taxon>
        <taxon>Hexacorallia</taxon>
        <taxon>Actiniaria</taxon>
        <taxon>Edwardsiidae</taxon>
        <taxon>Nematostella</taxon>
    </lineage>
</organism>
<sequence>MFFCKVCSEPFHGFCLDEEPIDEDSWCCDSCSTCVVCGQQDKLLMCDKCQRGYHVDCLGPSYPVVPEGSEDTWICGRCAQCKLCGSKSAGEDPEAVWMHEFTHCYDCGTAWDNGNYCPICEKCYSDNDFDSKMMHCNDCQHWVHASCQNINPDEYECLSDLPDSIPFVCKLCCQEENPKWLQEMQEEMQAGYQRVIDEVESSRGYQPLIGYFSQVEFENGTPKDLDAVRAKVKENAYRVVGDFCHDMLLILNKVCKITGNQPLVRNAAVLYEVFIKEVGAMFPWHKIKSVQDSTTTETVKPEEDIKQDVVPAPVTLKPCNGVVGEPIDMMGWDHLYSAAPLLEQLQKQQDSQEKAFEQEQEQKLEQNQEKQENGNKKTDNKGNNEAEMDVDQHKEDPCSEEKLNSTIQVQTSEPTEAKNESPSQQPINGKDSPKQGNIKSSGVTVARKSNKRNSKIIPKKPVQEITNGDQVTDTRKCQLCNRLGDDEPTRAGRLLYSALDEWVHINCGLWSAEVFEDDEGRLQNVQAAVTRGKMMKCELCGEAGATVGCCENRCPMNYHFMCGRDAEAVYQDDKKVYCAQHSFRAKEDLVLKDKQFHVERRVCVDMSRVRTKGAGLKGAEPHAIQLMKGMLILV</sequence>
<evidence type="ECO:0000256" key="13">
    <source>
        <dbReference type="ARBA" id="ARBA00023242"/>
    </source>
</evidence>
<evidence type="ECO:0000256" key="1">
    <source>
        <dbReference type="ARBA" id="ARBA00004123"/>
    </source>
</evidence>
<dbReference type="InterPro" id="IPR019786">
    <property type="entry name" value="Zinc_finger_PHD-type_CS"/>
</dbReference>
<dbReference type="eggNOG" id="KOG1084">
    <property type="taxonomic scope" value="Eukaryota"/>
</dbReference>
<dbReference type="InterPro" id="IPR019787">
    <property type="entry name" value="Znf_PHD-finger"/>
</dbReference>
<evidence type="ECO:0000259" key="18">
    <source>
        <dbReference type="PROSITE" id="PS51805"/>
    </source>
</evidence>
<keyword evidence="20" id="KW-1185">Reference proteome</keyword>
<dbReference type="Gene3D" id="3.30.40.10">
    <property type="entry name" value="Zinc/RING finger domain, C3HC4 (zinc finger)"/>
    <property type="match status" value="3"/>
</dbReference>
<dbReference type="PROSITE" id="PS51805">
    <property type="entry name" value="EPHD"/>
    <property type="match status" value="1"/>
</dbReference>
<feature type="non-terminal residue" evidence="19">
    <location>
        <position position="1"/>
    </location>
</feature>
<evidence type="ECO:0000256" key="3">
    <source>
        <dbReference type="ARBA" id="ARBA00022679"/>
    </source>
</evidence>
<feature type="domain" description="PHD-type" evidence="16">
    <location>
        <begin position="31"/>
        <end position="81"/>
    </location>
</feature>
<dbReference type="InterPro" id="IPR001965">
    <property type="entry name" value="Znf_PHD"/>
</dbReference>
<dbReference type="CDD" id="cd15664">
    <property type="entry name" value="ePHD_KMT2A_like"/>
    <property type="match status" value="1"/>
</dbReference>
<dbReference type="CDD" id="cd15508">
    <property type="entry name" value="PHD3_KMT2A_like"/>
    <property type="match status" value="1"/>
</dbReference>
<reference evidence="19 20" key="1">
    <citation type="journal article" date="2007" name="Science">
        <title>Sea anemone genome reveals ancestral eumetazoan gene repertoire and genomic organization.</title>
        <authorList>
            <person name="Putnam N.H."/>
            <person name="Srivastava M."/>
            <person name="Hellsten U."/>
            <person name="Dirks B."/>
            <person name="Chapman J."/>
            <person name="Salamov A."/>
            <person name="Terry A."/>
            <person name="Shapiro H."/>
            <person name="Lindquist E."/>
            <person name="Kapitonov V.V."/>
            <person name="Jurka J."/>
            <person name="Genikhovich G."/>
            <person name="Grigoriev I.V."/>
            <person name="Lucas S.M."/>
            <person name="Steele R.E."/>
            <person name="Finnerty J.R."/>
            <person name="Technau U."/>
            <person name="Martindale M.Q."/>
            <person name="Rokhsar D.S."/>
        </authorList>
    </citation>
    <scope>NUCLEOTIDE SEQUENCE [LARGE SCALE GENOMIC DNA]</scope>
    <source>
        <strain evidence="20">CH2 X CH6</strain>
    </source>
</reference>
<dbReference type="PROSITE" id="PS01359">
    <property type="entry name" value="ZF_PHD_1"/>
    <property type="match status" value="1"/>
</dbReference>
<dbReference type="GO" id="GO:0005634">
    <property type="term" value="C:nucleus"/>
    <property type="evidence" value="ECO:0007669"/>
    <property type="project" value="UniProtKB-SubCell"/>
</dbReference>
<evidence type="ECO:0000256" key="9">
    <source>
        <dbReference type="ARBA" id="ARBA00022853"/>
    </source>
</evidence>
<dbReference type="PANTHER" id="PTHR45838">
    <property type="entry name" value="HISTONE-LYSINE-N-METHYLTRANSFERASE 2 KMT2 FAMILY MEMBER"/>
    <property type="match status" value="1"/>
</dbReference>
<keyword evidence="10" id="KW-0805">Transcription regulation</keyword>
<dbReference type="PROSITE" id="PS50081">
    <property type="entry name" value="ZF_DAG_PE_2"/>
    <property type="match status" value="1"/>
</dbReference>
<dbReference type="CDD" id="cd05493">
    <property type="entry name" value="Bromo_ALL-1"/>
    <property type="match status" value="1"/>
</dbReference>
<evidence type="ECO:0000256" key="2">
    <source>
        <dbReference type="ARBA" id="ARBA00022603"/>
    </source>
</evidence>
<feature type="domain" description="PHD-type" evidence="18">
    <location>
        <begin position="474"/>
        <end position="582"/>
    </location>
</feature>
<dbReference type="PANTHER" id="PTHR45838:SF4">
    <property type="entry name" value="HISTONE-LYSINE N-METHYLTRANSFERASE TRITHORAX"/>
    <property type="match status" value="1"/>
</dbReference>
<proteinExistence type="predicted"/>
<dbReference type="STRING" id="45351.A7SZK7"/>
<evidence type="ECO:0000256" key="5">
    <source>
        <dbReference type="ARBA" id="ARBA00022723"/>
    </source>
</evidence>
<keyword evidence="11" id="KW-0103">Bromodomain</keyword>
<dbReference type="SMART" id="SM00249">
    <property type="entry name" value="PHD"/>
    <property type="match status" value="4"/>
</dbReference>
<dbReference type="InterPro" id="IPR036427">
    <property type="entry name" value="Bromodomain-like_sf"/>
</dbReference>
<evidence type="ECO:0000259" key="16">
    <source>
        <dbReference type="PROSITE" id="PS50016"/>
    </source>
</evidence>
<dbReference type="KEGG" id="nve:5501691"/>
<keyword evidence="2" id="KW-0489">Methyltransferase</keyword>
<dbReference type="PROSITE" id="PS50016">
    <property type="entry name" value="ZF_PHD_2"/>
    <property type="match status" value="2"/>
</dbReference>
<dbReference type="Pfam" id="PF00628">
    <property type="entry name" value="PHD"/>
    <property type="match status" value="1"/>
</dbReference>
<feature type="compositionally biased region" description="Basic and acidic residues" evidence="15">
    <location>
        <begin position="350"/>
        <end position="403"/>
    </location>
</feature>
<name>A7SZK7_NEMVE</name>
<evidence type="ECO:0000313" key="20">
    <source>
        <dbReference type="Proteomes" id="UP000001593"/>
    </source>
</evidence>
<keyword evidence="5" id="KW-0479">Metal-binding</keyword>
<gene>
    <name evidence="19" type="ORF">NEMVEDRAFT_v1g194978</name>
</gene>
<keyword evidence="4" id="KW-0949">S-adenosyl-L-methionine</keyword>
<dbReference type="Proteomes" id="UP000001593">
    <property type="component" value="Unassembled WGS sequence"/>
</dbReference>
<evidence type="ECO:0000256" key="4">
    <source>
        <dbReference type="ARBA" id="ARBA00022691"/>
    </source>
</evidence>
<dbReference type="GO" id="GO:0032259">
    <property type="term" value="P:methylation"/>
    <property type="evidence" value="ECO:0007669"/>
    <property type="project" value="UniProtKB-KW"/>
</dbReference>
<dbReference type="SUPFAM" id="SSF57903">
    <property type="entry name" value="FYVE/PHD zinc finger"/>
    <property type="match status" value="2"/>
</dbReference>
<evidence type="ECO:0000259" key="17">
    <source>
        <dbReference type="PROSITE" id="PS50081"/>
    </source>
</evidence>
<dbReference type="GO" id="GO:0006325">
    <property type="term" value="P:chromatin organization"/>
    <property type="evidence" value="ECO:0007669"/>
    <property type="project" value="UniProtKB-KW"/>
</dbReference>
<evidence type="ECO:0000256" key="11">
    <source>
        <dbReference type="ARBA" id="ARBA00023117"/>
    </source>
</evidence>
<comment type="subcellular location">
    <subcellularLocation>
        <location evidence="1">Nucleus</location>
    </subcellularLocation>
</comment>
<dbReference type="GO" id="GO:0008270">
    <property type="term" value="F:zinc ion binding"/>
    <property type="evidence" value="ECO:0007669"/>
    <property type="project" value="UniProtKB-KW"/>
</dbReference>
<feature type="domain" description="PHD-type" evidence="16">
    <location>
        <begin position="114"/>
        <end position="175"/>
    </location>
</feature>
<dbReference type="HOGENOM" id="CLU_431891_0_0_1"/>
<evidence type="ECO:0000256" key="7">
    <source>
        <dbReference type="ARBA" id="ARBA00022771"/>
    </source>
</evidence>
<evidence type="ECO:0000256" key="14">
    <source>
        <dbReference type="PROSITE-ProRule" id="PRU00146"/>
    </source>
</evidence>
<keyword evidence="7 14" id="KW-0863">Zinc-finger</keyword>
<keyword evidence="9" id="KW-0156">Chromatin regulator</keyword>
<keyword evidence="3" id="KW-0808">Transferase</keyword>
<evidence type="ECO:0000313" key="19">
    <source>
        <dbReference type="EMBL" id="EDO30859.1"/>
    </source>
</evidence>
<keyword evidence="8" id="KW-0862">Zinc</keyword>
<feature type="domain" description="Phorbol-ester/DAG-type" evidence="17">
    <location>
        <begin position="98"/>
        <end position="157"/>
    </location>
</feature>
<protein>
    <recommendedName>
        <fullName evidence="21">PHD finger protein 10</fullName>
    </recommendedName>
</protein>
<dbReference type="FunFam" id="3.30.40.10:FF:000002">
    <property type="entry name" value="Histone-lysine N-methyltransferase"/>
    <property type="match status" value="1"/>
</dbReference>
<dbReference type="InterPro" id="IPR034732">
    <property type="entry name" value="EPHD"/>
</dbReference>
<evidence type="ECO:0000256" key="15">
    <source>
        <dbReference type="SAM" id="MobiDB-lite"/>
    </source>
</evidence>
<feature type="compositionally biased region" description="Polar residues" evidence="15">
    <location>
        <begin position="434"/>
        <end position="443"/>
    </location>
</feature>
<dbReference type="OMA" id="VKENAYR"/>
<dbReference type="PhylomeDB" id="A7SZK7"/>
<dbReference type="AlphaFoldDB" id="A7SZK7"/>
<dbReference type="InterPro" id="IPR011011">
    <property type="entry name" value="Znf_FYVE_PHD"/>
</dbReference>
<evidence type="ECO:0000256" key="12">
    <source>
        <dbReference type="ARBA" id="ARBA00023163"/>
    </source>
</evidence>
<evidence type="ECO:0008006" key="21">
    <source>
        <dbReference type="Google" id="ProtNLM"/>
    </source>
</evidence>
<keyword evidence="12" id="KW-0804">Transcription</keyword>
<dbReference type="Gene3D" id="1.20.920.10">
    <property type="entry name" value="Bromodomain-like"/>
    <property type="match status" value="1"/>
</dbReference>
<dbReference type="Pfam" id="PF13771">
    <property type="entry name" value="zf-HC5HC2H"/>
    <property type="match status" value="1"/>
</dbReference>
<dbReference type="InterPro" id="IPR002219">
    <property type="entry name" value="PKC_DAG/PE"/>
</dbReference>
<dbReference type="SUPFAM" id="SSF47370">
    <property type="entry name" value="Bromodomain"/>
    <property type="match status" value="1"/>
</dbReference>
<dbReference type="GO" id="GO:0008168">
    <property type="term" value="F:methyltransferase activity"/>
    <property type="evidence" value="ECO:0007669"/>
    <property type="project" value="UniProtKB-KW"/>
</dbReference>
<accession>A7SZK7</accession>
<dbReference type="EMBL" id="DS469973">
    <property type="protein sequence ID" value="EDO30859.1"/>
    <property type="molecule type" value="Genomic_DNA"/>
</dbReference>